<dbReference type="EMBL" id="AP022583">
    <property type="protein sequence ID" value="BBY08743.1"/>
    <property type="molecule type" value="Genomic_DNA"/>
</dbReference>
<proteinExistence type="predicted"/>
<name>A0A7I7PJD8_9MYCO</name>
<dbReference type="AlphaFoldDB" id="A0A7I7PJD8"/>
<dbReference type="Proteomes" id="UP000466894">
    <property type="component" value="Chromosome"/>
</dbReference>
<evidence type="ECO:0000313" key="1">
    <source>
        <dbReference type="EMBL" id="BBY08743.1"/>
    </source>
</evidence>
<reference evidence="1 2" key="1">
    <citation type="journal article" date="2019" name="Emerg. Microbes Infect.">
        <title>Comprehensive subspecies identification of 175 nontuberculous mycobacteria species based on 7547 genomic profiles.</title>
        <authorList>
            <person name="Matsumoto Y."/>
            <person name="Kinjo T."/>
            <person name="Motooka D."/>
            <person name="Nabeya D."/>
            <person name="Jung N."/>
            <person name="Uechi K."/>
            <person name="Horii T."/>
            <person name="Iida T."/>
            <person name="Fujita J."/>
            <person name="Nakamura S."/>
        </authorList>
    </citation>
    <scope>NUCLEOTIDE SEQUENCE [LARGE SCALE GENOMIC DNA]</scope>
    <source>
        <strain evidence="1 2">JCM 16367</strain>
    </source>
</reference>
<sequence length="52" mass="4992">MPGYTSTGSAPATIGASHAVSAAVSVAANAYIAARRTIDSDPSAAGTTPAEE</sequence>
<accession>A0A7I7PJD8</accession>
<protein>
    <submittedName>
        <fullName evidence="1">Uncharacterized protein</fullName>
    </submittedName>
</protein>
<organism evidence="1 2">
    <name type="scientific">Mycobacterium noviomagense</name>
    <dbReference type="NCBI Taxonomy" id="459858"/>
    <lineage>
        <taxon>Bacteria</taxon>
        <taxon>Bacillati</taxon>
        <taxon>Actinomycetota</taxon>
        <taxon>Actinomycetes</taxon>
        <taxon>Mycobacteriales</taxon>
        <taxon>Mycobacteriaceae</taxon>
        <taxon>Mycobacterium</taxon>
    </lineage>
</organism>
<evidence type="ECO:0000313" key="2">
    <source>
        <dbReference type="Proteomes" id="UP000466894"/>
    </source>
</evidence>
<gene>
    <name evidence="1" type="ORF">MNVI_40610</name>
</gene>
<dbReference type="KEGG" id="mnv:MNVI_40610"/>